<feature type="transmembrane region" description="Helical" evidence="10">
    <location>
        <begin position="62"/>
        <end position="87"/>
    </location>
</feature>
<dbReference type="InterPro" id="IPR013766">
    <property type="entry name" value="Thioredoxin_domain"/>
</dbReference>
<evidence type="ECO:0000256" key="3">
    <source>
        <dbReference type="ARBA" id="ARBA00022692"/>
    </source>
</evidence>
<feature type="transmembrane region" description="Helical" evidence="10">
    <location>
        <begin position="99"/>
        <end position="119"/>
    </location>
</feature>
<dbReference type="KEGG" id="glt:GlitD10_1495"/>
<keyword evidence="13" id="KW-1185">Reference proteome</keyword>
<evidence type="ECO:0000256" key="5">
    <source>
        <dbReference type="ARBA" id="ARBA00022989"/>
    </source>
</evidence>
<dbReference type="CDD" id="cd12916">
    <property type="entry name" value="VKOR_1"/>
    <property type="match status" value="1"/>
</dbReference>
<protein>
    <submittedName>
        <fullName evidence="12">Vitamin K epoxide reductase</fullName>
    </submittedName>
</protein>
<dbReference type="InterPro" id="IPR044698">
    <property type="entry name" value="VKOR/LTO1"/>
</dbReference>
<evidence type="ECO:0000256" key="9">
    <source>
        <dbReference type="ARBA" id="ARBA00023284"/>
    </source>
</evidence>
<dbReference type="GO" id="GO:0048038">
    <property type="term" value="F:quinone binding"/>
    <property type="evidence" value="ECO:0007669"/>
    <property type="project" value="UniProtKB-KW"/>
</dbReference>
<dbReference type="Gene3D" id="1.20.1440.130">
    <property type="entry name" value="VKOR domain"/>
    <property type="match status" value="1"/>
</dbReference>
<feature type="transmembrane region" description="Helical" evidence="10">
    <location>
        <begin position="125"/>
        <end position="146"/>
    </location>
</feature>
<dbReference type="InterPro" id="IPR038354">
    <property type="entry name" value="VKOR_sf"/>
</dbReference>
<dbReference type="SMART" id="SM00756">
    <property type="entry name" value="VKc"/>
    <property type="match status" value="1"/>
</dbReference>
<keyword evidence="3 10" id="KW-0812">Transmembrane</keyword>
<evidence type="ECO:0000256" key="2">
    <source>
        <dbReference type="ARBA" id="ARBA00006214"/>
    </source>
</evidence>
<dbReference type="AlphaFoldDB" id="A0A1J0AD06"/>
<dbReference type="RefSeq" id="WP_071454344.1">
    <property type="nucleotide sequence ID" value="NZ_CP017675.1"/>
</dbReference>
<keyword evidence="4" id="KW-0874">Quinone</keyword>
<keyword evidence="7 10" id="KW-0472">Membrane</keyword>
<dbReference type="EMBL" id="CP017675">
    <property type="protein sequence ID" value="APB33818.1"/>
    <property type="molecule type" value="Genomic_DNA"/>
</dbReference>
<dbReference type="PROSITE" id="PS51352">
    <property type="entry name" value="THIOREDOXIN_2"/>
    <property type="match status" value="1"/>
</dbReference>
<evidence type="ECO:0000256" key="1">
    <source>
        <dbReference type="ARBA" id="ARBA00004141"/>
    </source>
</evidence>
<dbReference type="InterPro" id="IPR036249">
    <property type="entry name" value="Thioredoxin-like_sf"/>
</dbReference>
<sequence>MSKLLNRRRSAPWWQRHSRPMMGILAGIGAIETAYITITHWLGGNVVCPTTGCEQVLKSDYAQLFGIPLSFVGFGFYVAVGVVAVFFAPRQEKDQDFPWAWALFALTTAMLVSSGYFVYLMAVKIGVWCVYCVTSAILSVCLWFLATFGRAWRDVGQLFTTALVVVLVALLGILAAYNGVDASLQAGSPTIASQQAQGLQSPPLVPTSSGPAELALAEHLNKVGAREYGAYWCPHCHQQKQLFGKEAGKKINYIECDPKGVNSQTQLCIQAGIKRYPTWEINGKLYPGTKTLEQLADLTNYRGSRNFINQVVKSQ</sequence>
<comment type="subcellular location">
    <subcellularLocation>
        <location evidence="1">Membrane</location>
        <topology evidence="1">Multi-pass membrane protein</topology>
    </subcellularLocation>
</comment>
<evidence type="ECO:0000256" key="4">
    <source>
        <dbReference type="ARBA" id="ARBA00022719"/>
    </source>
</evidence>
<keyword evidence="5 10" id="KW-1133">Transmembrane helix</keyword>
<dbReference type="GO" id="GO:0016491">
    <property type="term" value="F:oxidoreductase activity"/>
    <property type="evidence" value="ECO:0007669"/>
    <property type="project" value="UniProtKB-KW"/>
</dbReference>
<organism evidence="12 13">
    <name type="scientific">Gloeomargarita lithophora Alchichica-D10</name>
    <dbReference type="NCBI Taxonomy" id="1188229"/>
    <lineage>
        <taxon>Bacteria</taxon>
        <taxon>Bacillati</taxon>
        <taxon>Cyanobacteriota</taxon>
        <taxon>Cyanophyceae</taxon>
        <taxon>Gloeomargaritales</taxon>
        <taxon>Gloeomargaritaceae</taxon>
        <taxon>Gloeomargarita</taxon>
    </lineage>
</organism>
<evidence type="ECO:0000256" key="7">
    <source>
        <dbReference type="ARBA" id="ARBA00023136"/>
    </source>
</evidence>
<dbReference type="Proteomes" id="UP000180235">
    <property type="component" value="Chromosome"/>
</dbReference>
<evidence type="ECO:0000313" key="13">
    <source>
        <dbReference type="Proteomes" id="UP000180235"/>
    </source>
</evidence>
<dbReference type="Gene3D" id="3.40.30.10">
    <property type="entry name" value="Glutaredoxin"/>
    <property type="match status" value="1"/>
</dbReference>
<keyword evidence="8" id="KW-1015">Disulfide bond</keyword>
<gene>
    <name evidence="12" type="ORF">GlitD10_1495</name>
</gene>
<comment type="similarity">
    <text evidence="2">Belongs to the VKOR family.</text>
</comment>
<evidence type="ECO:0000313" key="12">
    <source>
        <dbReference type="EMBL" id="APB33818.1"/>
    </source>
</evidence>
<dbReference type="PANTHER" id="PTHR34573:SF1">
    <property type="entry name" value="VITAMIN K EPOXIDE REDUCTASE DOMAIN-CONTAINING PROTEIN"/>
    <property type="match status" value="1"/>
</dbReference>
<proteinExistence type="inferred from homology"/>
<keyword evidence="9" id="KW-0676">Redox-active center</keyword>
<dbReference type="SUPFAM" id="SSF52833">
    <property type="entry name" value="Thioredoxin-like"/>
    <property type="match status" value="1"/>
</dbReference>
<feature type="domain" description="Thioredoxin" evidence="11">
    <location>
        <begin position="193"/>
        <end position="315"/>
    </location>
</feature>
<dbReference type="InterPro" id="IPR012932">
    <property type="entry name" value="VKOR"/>
</dbReference>
<dbReference type="STRING" id="1188229.GlitD10_1495"/>
<evidence type="ECO:0000256" key="10">
    <source>
        <dbReference type="SAM" id="Phobius"/>
    </source>
</evidence>
<reference evidence="12 13" key="1">
    <citation type="submission" date="2016-10" db="EMBL/GenBank/DDBJ databases">
        <title>Description of Gloeomargarita lithophora gen. nov., sp. nov., a thylakoid-bearing basal-branching cyanobacterium with intracellular carbonates, and proposal for Gloeomargaritales ord. nov.</title>
        <authorList>
            <person name="Moreira D."/>
            <person name="Tavera R."/>
            <person name="Benzerara K."/>
            <person name="Skouri-Panet F."/>
            <person name="Couradeau E."/>
            <person name="Gerard E."/>
            <person name="Loussert C."/>
            <person name="Novelo E."/>
            <person name="Zivanovic Y."/>
            <person name="Lopez-Garcia P."/>
        </authorList>
    </citation>
    <scope>NUCLEOTIDE SEQUENCE [LARGE SCALE GENOMIC DNA]</scope>
    <source>
        <strain evidence="12 13">D10</strain>
    </source>
</reference>
<dbReference type="PANTHER" id="PTHR34573">
    <property type="entry name" value="VKC DOMAIN-CONTAINING PROTEIN"/>
    <property type="match status" value="1"/>
</dbReference>
<evidence type="ECO:0000256" key="8">
    <source>
        <dbReference type="ARBA" id="ARBA00023157"/>
    </source>
</evidence>
<dbReference type="OrthoDB" id="185994at2"/>
<keyword evidence="6" id="KW-0560">Oxidoreductase</keyword>
<evidence type="ECO:0000259" key="11">
    <source>
        <dbReference type="PROSITE" id="PS51352"/>
    </source>
</evidence>
<evidence type="ECO:0000256" key="6">
    <source>
        <dbReference type="ARBA" id="ARBA00023002"/>
    </source>
</evidence>
<accession>A0A1J0AD06</accession>
<dbReference type="GO" id="GO:0016020">
    <property type="term" value="C:membrane"/>
    <property type="evidence" value="ECO:0007669"/>
    <property type="project" value="UniProtKB-SubCell"/>
</dbReference>
<feature type="transmembrane region" description="Helical" evidence="10">
    <location>
        <begin position="21"/>
        <end position="42"/>
    </location>
</feature>
<dbReference type="Pfam" id="PF07884">
    <property type="entry name" value="VKOR"/>
    <property type="match status" value="1"/>
</dbReference>
<feature type="transmembrane region" description="Helical" evidence="10">
    <location>
        <begin position="158"/>
        <end position="177"/>
    </location>
</feature>
<name>A0A1J0AD06_9CYAN</name>